<dbReference type="AlphaFoldDB" id="A0A834ZS93"/>
<dbReference type="SUPFAM" id="SSF47616">
    <property type="entry name" value="GST C-terminal domain-like"/>
    <property type="match status" value="1"/>
</dbReference>
<dbReference type="EMBL" id="JABCRI010000004">
    <property type="protein sequence ID" value="KAF8408531.1"/>
    <property type="molecule type" value="Genomic_DNA"/>
</dbReference>
<evidence type="ECO:0000313" key="6">
    <source>
        <dbReference type="Proteomes" id="UP000655225"/>
    </source>
</evidence>
<dbReference type="CDD" id="cd03185">
    <property type="entry name" value="GST_C_Tau"/>
    <property type="match status" value="1"/>
</dbReference>
<evidence type="ECO:0000256" key="3">
    <source>
        <dbReference type="ARBA" id="ARBA00047960"/>
    </source>
</evidence>
<dbReference type="InterPro" id="IPR045074">
    <property type="entry name" value="GST_C_Tau"/>
</dbReference>
<dbReference type="Proteomes" id="UP000655225">
    <property type="component" value="Unassembled WGS sequence"/>
</dbReference>
<dbReference type="InterPro" id="IPR045073">
    <property type="entry name" value="Omega/Tau-like"/>
</dbReference>
<dbReference type="Pfam" id="PF00043">
    <property type="entry name" value="GST_C"/>
    <property type="match status" value="1"/>
</dbReference>
<dbReference type="GO" id="GO:0004364">
    <property type="term" value="F:glutathione transferase activity"/>
    <property type="evidence" value="ECO:0007669"/>
    <property type="project" value="UniProtKB-EC"/>
</dbReference>
<proteinExistence type="predicted"/>
<dbReference type="OrthoDB" id="1937754at2759"/>
<evidence type="ECO:0000259" key="4">
    <source>
        <dbReference type="PROSITE" id="PS50405"/>
    </source>
</evidence>
<dbReference type="InterPro" id="IPR054722">
    <property type="entry name" value="PolX-like_BBD"/>
</dbReference>
<accession>A0A834ZS93</accession>
<name>A0A834ZS93_TETSI</name>
<dbReference type="InterPro" id="IPR010987">
    <property type="entry name" value="Glutathione-S-Trfase_C-like"/>
</dbReference>
<organism evidence="5 6">
    <name type="scientific">Tetracentron sinense</name>
    <name type="common">Spur-leaf</name>
    <dbReference type="NCBI Taxonomy" id="13715"/>
    <lineage>
        <taxon>Eukaryota</taxon>
        <taxon>Viridiplantae</taxon>
        <taxon>Streptophyta</taxon>
        <taxon>Embryophyta</taxon>
        <taxon>Tracheophyta</taxon>
        <taxon>Spermatophyta</taxon>
        <taxon>Magnoliopsida</taxon>
        <taxon>Trochodendrales</taxon>
        <taxon>Trochodendraceae</taxon>
        <taxon>Tetracentron</taxon>
    </lineage>
</organism>
<dbReference type="PANTHER" id="PTHR11260:SF774">
    <property type="entry name" value="GLUTATHIONE TRANSFERASE"/>
    <property type="match status" value="1"/>
</dbReference>
<keyword evidence="6" id="KW-1185">Reference proteome</keyword>
<gene>
    <name evidence="5" type="ORF">HHK36_007687</name>
</gene>
<keyword evidence="2" id="KW-0808">Transferase</keyword>
<evidence type="ECO:0000256" key="1">
    <source>
        <dbReference type="ARBA" id="ARBA00012452"/>
    </source>
</evidence>
<dbReference type="InterPro" id="IPR036282">
    <property type="entry name" value="Glutathione-S-Trfase_C_sf"/>
</dbReference>
<dbReference type="PROSITE" id="PS50405">
    <property type="entry name" value="GST_CTER"/>
    <property type="match status" value="1"/>
</dbReference>
<sequence>MQLLDPQDCEWLLDTGASAHITENTSTLTNLTPYYGTDSVMVGNDTCLRISHIGEGKIDTGMTTLPLKNVLLVPTIKRSLLSVSKLTTDYPCYFEFDCNEFKIKDLKTSRILAFRSKRGGLYVLDGTFIGFRIASEDCMAIWAFFRSVGEEQEKAKEETLEALRIIEEQGLLGEKKFFGGDSIGLADIVLGWIAHMLGMVEEIVGIKLVEPHAFPRLHAWMENFVEHPVIKANLTPRDQVFEHYKQWRENYLASSHQN</sequence>
<comment type="catalytic activity">
    <reaction evidence="3">
        <text>RX + glutathione = an S-substituted glutathione + a halide anion + H(+)</text>
        <dbReference type="Rhea" id="RHEA:16437"/>
        <dbReference type="ChEBI" id="CHEBI:15378"/>
        <dbReference type="ChEBI" id="CHEBI:16042"/>
        <dbReference type="ChEBI" id="CHEBI:17792"/>
        <dbReference type="ChEBI" id="CHEBI:57925"/>
        <dbReference type="ChEBI" id="CHEBI:90779"/>
        <dbReference type="EC" id="2.5.1.18"/>
    </reaction>
</comment>
<reference evidence="5 6" key="1">
    <citation type="submission" date="2020-04" db="EMBL/GenBank/DDBJ databases">
        <title>Plant Genome Project.</title>
        <authorList>
            <person name="Zhang R.-G."/>
        </authorList>
    </citation>
    <scope>NUCLEOTIDE SEQUENCE [LARGE SCALE GENOMIC DNA]</scope>
    <source>
        <strain evidence="5">YNK0</strain>
        <tissue evidence="5">Leaf</tissue>
    </source>
</reference>
<comment type="caution">
    <text evidence="5">The sequence shown here is derived from an EMBL/GenBank/DDBJ whole genome shotgun (WGS) entry which is preliminary data.</text>
</comment>
<dbReference type="Pfam" id="PF22936">
    <property type="entry name" value="Pol_BBD"/>
    <property type="match status" value="1"/>
</dbReference>
<evidence type="ECO:0000256" key="2">
    <source>
        <dbReference type="ARBA" id="ARBA00022679"/>
    </source>
</evidence>
<evidence type="ECO:0000313" key="5">
    <source>
        <dbReference type="EMBL" id="KAF8408531.1"/>
    </source>
</evidence>
<dbReference type="GO" id="GO:0006749">
    <property type="term" value="P:glutathione metabolic process"/>
    <property type="evidence" value="ECO:0007669"/>
    <property type="project" value="InterPro"/>
</dbReference>
<dbReference type="PANTHER" id="PTHR11260">
    <property type="entry name" value="GLUTATHIONE S-TRANSFERASE, GST, SUPERFAMILY, GST DOMAIN CONTAINING"/>
    <property type="match status" value="1"/>
</dbReference>
<dbReference type="FunFam" id="1.20.1050.10:FF:000012">
    <property type="entry name" value="Tau class glutathione S-transferase"/>
    <property type="match status" value="1"/>
</dbReference>
<dbReference type="InterPro" id="IPR004046">
    <property type="entry name" value="GST_C"/>
</dbReference>
<dbReference type="Gene3D" id="1.20.1050.10">
    <property type="match status" value="1"/>
</dbReference>
<dbReference type="EC" id="2.5.1.18" evidence="1"/>
<protein>
    <recommendedName>
        <fullName evidence="1">glutathione transferase</fullName>
        <ecNumber evidence="1">2.5.1.18</ecNumber>
    </recommendedName>
</protein>
<feature type="domain" description="GST C-terminal" evidence="4">
    <location>
        <begin position="114"/>
        <end position="247"/>
    </location>
</feature>
<dbReference type="GO" id="GO:0005737">
    <property type="term" value="C:cytoplasm"/>
    <property type="evidence" value="ECO:0007669"/>
    <property type="project" value="TreeGrafter"/>
</dbReference>